<comment type="caution">
    <text evidence="2">The sequence shown here is derived from an EMBL/GenBank/DDBJ whole genome shotgun (WGS) entry which is preliminary data.</text>
</comment>
<evidence type="ECO:0000313" key="3">
    <source>
        <dbReference type="Proteomes" id="UP001500456"/>
    </source>
</evidence>
<keyword evidence="1" id="KW-0812">Transmembrane</keyword>
<keyword evidence="3" id="KW-1185">Reference proteome</keyword>
<organism evidence="2 3">
    <name type="scientific">Streptomyces plumbiresistens</name>
    <dbReference type="NCBI Taxonomy" id="511811"/>
    <lineage>
        <taxon>Bacteria</taxon>
        <taxon>Bacillati</taxon>
        <taxon>Actinomycetota</taxon>
        <taxon>Actinomycetes</taxon>
        <taxon>Kitasatosporales</taxon>
        <taxon>Streptomycetaceae</taxon>
        <taxon>Streptomyces</taxon>
    </lineage>
</organism>
<dbReference type="EMBL" id="BAAAZX010000023">
    <property type="protein sequence ID" value="GAA4015056.1"/>
    <property type="molecule type" value="Genomic_DNA"/>
</dbReference>
<feature type="transmembrane region" description="Helical" evidence="1">
    <location>
        <begin position="48"/>
        <end position="68"/>
    </location>
</feature>
<sequence>MFMIAQQEGPNSGQAWKTRRRRAGIAAFLVGLVATLAFFAFFPGLPHVIDWGAILVSLAVGGLARWGCQSWITGRAKEKAERM</sequence>
<gene>
    <name evidence="2" type="ORF">GCM10022232_67540</name>
</gene>
<name>A0ABP7SR35_9ACTN</name>
<keyword evidence="1" id="KW-1133">Transmembrane helix</keyword>
<keyword evidence="1" id="KW-0472">Membrane</keyword>
<dbReference type="Proteomes" id="UP001500456">
    <property type="component" value="Unassembled WGS sequence"/>
</dbReference>
<evidence type="ECO:0000313" key="2">
    <source>
        <dbReference type="EMBL" id="GAA4015056.1"/>
    </source>
</evidence>
<protein>
    <submittedName>
        <fullName evidence="2">Uncharacterized protein</fullName>
    </submittedName>
</protein>
<accession>A0ABP7SR35</accession>
<reference evidence="3" key="1">
    <citation type="journal article" date="2019" name="Int. J. Syst. Evol. Microbiol.">
        <title>The Global Catalogue of Microorganisms (GCM) 10K type strain sequencing project: providing services to taxonomists for standard genome sequencing and annotation.</title>
        <authorList>
            <consortium name="The Broad Institute Genomics Platform"/>
            <consortium name="The Broad Institute Genome Sequencing Center for Infectious Disease"/>
            <person name="Wu L."/>
            <person name="Ma J."/>
        </authorList>
    </citation>
    <scope>NUCLEOTIDE SEQUENCE [LARGE SCALE GENOMIC DNA]</scope>
    <source>
        <strain evidence="3">JCM 16924</strain>
    </source>
</reference>
<proteinExistence type="predicted"/>
<evidence type="ECO:0000256" key="1">
    <source>
        <dbReference type="SAM" id="Phobius"/>
    </source>
</evidence>
<feature type="transmembrane region" description="Helical" evidence="1">
    <location>
        <begin position="23"/>
        <end position="42"/>
    </location>
</feature>